<evidence type="ECO:0000259" key="7">
    <source>
        <dbReference type="Pfam" id="PF25520"/>
    </source>
</evidence>
<evidence type="ECO:0000259" key="8">
    <source>
        <dbReference type="Pfam" id="PF25521"/>
    </source>
</evidence>
<evidence type="ECO:0000313" key="9">
    <source>
        <dbReference type="EMBL" id="CAJ0597923.1"/>
    </source>
</evidence>
<dbReference type="PROSITE" id="PS50088">
    <property type="entry name" value="ANK_REPEAT"/>
    <property type="match status" value="3"/>
</dbReference>
<keyword evidence="4 6" id="KW-0040">ANK repeat</keyword>
<dbReference type="InterPro" id="IPR058018">
    <property type="entry name" value="AAA_lid_TANC1/2"/>
</dbReference>
<dbReference type="SUPFAM" id="SSF52540">
    <property type="entry name" value="P-loop containing nucleoside triphosphate hydrolases"/>
    <property type="match status" value="1"/>
</dbReference>
<keyword evidence="2" id="KW-0677">Repeat</keyword>
<evidence type="ECO:0000313" key="10">
    <source>
        <dbReference type="Proteomes" id="UP001176961"/>
    </source>
</evidence>
<reference evidence="9" key="1">
    <citation type="submission" date="2023-07" db="EMBL/GenBank/DDBJ databases">
        <authorList>
            <consortium name="CYATHOMIX"/>
        </authorList>
    </citation>
    <scope>NUCLEOTIDE SEQUENCE</scope>
    <source>
        <strain evidence="9">N/A</strain>
    </source>
</reference>
<evidence type="ECO:0000256" key="1">
    <source>
        <dbReference type="ARBA" id="ARBA00022553"/>
    </source>
</evidence>
<keyword evidence="3" id="KW-0802">TPR repeat</keyword>
<dbReference type="PROSITE" id="PS50297">
    <property type="entry name" value="ANK_REP_REGION"/>
    <property type="match status" value="2"/>
</dbReference>
<dbReference type="PANTHER" id="PTHR24166:SF48">
    <property type="entry name" value="PROTEIN VAPYRIN"/>
    <property type="match status" value="1"/>
</dbReference>
<dbReference type="InterPro" id="IPR002110">
    <property type="entry name" value="Ankyrin_rpt"/>
</dbReference>
<dbReference type="Proteomes" id="UP001176961">
    <property type="component" value="Unassembled WGS sequence"/>
</dbReference>
<dbReference type="InterPro" id="IPR050889">
    <property type="entry name" value="Dendritic_Spine_Reg/Scaffold"/>
</dbReference>
<dbReference type="PANTHER" id="PTHR24166">
    <property type="entry name" value="ROLLING PEBBLES, ISOFORM B"/>
    <property type="match status" value="1"/>
</dbReference>
<evidence type="ECO:0000256" key="5">
    <source>
        <dbReference type="ARBA" id="ARBA00038259"/>
    </source>
</evidence>
<keyword evidence="1" id="KW-0597">Phosphoprotein</keyword>
<dbReference type="SUPFAM" id="SSF48452">
    <property type="entry name" value="TPR-like"/>
    <property type="match status" value="1"/>
</dbReference>
<dbReference type="InterPro" id="IPR058056">
    <property type="entry name" value="WH_TANC1/2"/>
</dbReference>
<dbReference type="Pfam" id="PF13637">
    <property type="entry name" value="Ank_4"/>
    <property type="match status" value="1"/>
</dbReference>
<feature type="repeat" description="ANK" evidence="6">
    <location>
        <begin position="726"/>
        <end position="758"/>
    </location>
</feature>
<dbReference type="InterPro" id="IPR027417">
    <property type="entry name" value="P-loop_NTPase"/>
</dbReference>
<evidence type="ECO:0000256" key="6">
    <source>
        <dbReference type="PROSITE-ProRule" id="PRU00023"/>
    </source>
</evidence>
<evidence type="ECO:0000256" key="4">
    <source>
        <dbReference type="ARBA" id="ARBA00023043"/>
    </source>
</evidence>
<feature type="domain" description="TANC1/2-like winged helix" evidence="8">
    <location>
        <begin position="537"/>
        <end position="691"/>
    </location>
</feature>
<dbReference type="Gene3D" id="1.25.40.10">
    <property type="entry name" value="Tetratricopeptide repeat domain"/>
    <property type="match status" value="1"/>
</dbReference>
<dbReference type="Pfam" id="PF25521">
    <property type="entry name" value="WHD_TANC1"/>
    <property type="match status" value="1"/>
</dbReference>
<evidence type="ECO:0008006" key="11">
    <source>
        <dbReference type="Google" id="ProtNLM"/>
    </source>
</evidence>
<dbReference type="Pfam" id="PF12796">
    <property type="entry name" value="Ank_2"/>
    <property type="match status" value="1"/>
</dbReference>
<dbReference type="AlphaFoldDB" id="A0AA36GTM9"/>
<feature type="domain" description="TANC1/2-like AAA+ ATPase lid" evidence="7">
    <location>
        <begin position="440"/>
        <end position="534"/>
    </location>
</feature>
<name>A0AA36GTM9_CYLNA</name>
<sequence length="1259" mass="141660">MDSESSFRRSLRRINPFRNKLFRLPATPRLARSRKVGNGEDVTTEWNFERASFRRRDPPNGLNGMTNSTTAIPNPILDATMKGPPNPAEAEHNIHQHMQNLLVSNRQSHLARLPSTSYRADGQISEAYWFGDIPFDRRSNNSTISLLNTSHRFARDSRNGTMMSTASIKKRCSVNGIQKSVPIDSGGKRMVVESRLQPLFDLDQFCSKADLEEAFIGREWAFREIYESAIVDKIPVTIVEGCRGSGKTSIINQLILNSAFYSAKTSDTIDSGCVPDDGTMYNSRNYEWMRAVATRLVAFHICNIQSSSSCSIPEFVCNLGAWLSRSPILKSYADILNKNEEKESLLKLDECIKHNPLHVFRTSIAEPLSQLSCSDQGCLVIAVDGVDEAEFHRSEDGRSIATFICNLVAHLPPWVRFIVSCNADTSLLFDEIMTRRIRIDDIALDERVVRDSRMLIEYRLSMVPELDHHLLTNARRSIIDPFGDLIDRIVYAANGNLLYIRALIRLVETGRLPVRYLMQSNLPIDDIDMYGLIMELTFTSPSIFARVVPVLNVFLASLRPLDRNRLLEVLNAAHSDVPTIDSQLDEILTILTPLLSFNANGSITFHDTAIRDWLLKNANHSKFCSDARHGHILLALHLTELAPLNTSQTFELTHHLLKAHPYKYMHGKYISEFTSTKDGQIHWVKRCSEDIKRSLLNHRNMYFPNTKVTQLLFMAGADVNAVDPSNGLTVMHEAVAAGNAHLVSLLLDQDVPIKYEKGKAGKMLELFTRLLSRFKRKPWYRKHEFSAKTLIQKVKKLSHFKTIHFEQYYGVLWLQNPSILTVAAQHGHLELLPLLVPLDGMKTADKALEEAAKHGHVKVIRYLLAQKWSNEEQRRLAITDAMVAASGAGQTEVCEQLVDAYDCHDFAKAMCAACEHGRADTVQFFLSRGASLSTMQWPAERPALICAVESGSWDLVVAVLGLPDCDIECKDALGRTPVITAARCAHVGLIDMLVNKGANINQSDDQGWTALMHAVHKNHLPSVQLLLDRNAEISGKDKTGRGLAHIACASASRSIIDRLLEAGMQFEEPASDGMYPLQIAIQNRNKPALEALLARGARLRSLSWQTAIDSYPEALFVLLSKLLDDAGILFRKKRFEDAMHRLHYALNKCDMCSKSDKLYDIQCGLMKVRQQIIISMARVLRRQGRTQQAIEICSSIDPAACEQVRFESLLLRAKCHFDLHDIERSKACARAAIQLRPDHDEARHLLNTLMLPCTNISRL</sequence>
<proteinExistence type="inferred from homology"/>
<evidence type="ECO:0000256" key="3">
    <source>
        <dbReference type="ARBA" id="ARBA00022803"/>
    </source>
</evidence>
<comment type="caution">
    <text evidence="9">The sequence shown here is derived from an EMBL/GenBank/DDBJ whole genome shotgun (WGS) entry which is preliminary data.</text>
</comment>
<comment type="similarity">
    <text evidence="5">Belongs to the TANC family.</text>
</comment>
<feature type="repeat" description="ANK" evidence="6">
    <location>
        <begin position="973"/>
        <end position="1005"/>
    </location>
</feature>
<dbReference type="Gene3D" id="1.25.40.20">
    <property type="entry name" value="Ankyrin repeat-containing domain"/>
    <property type="match status" value="2"/>
</dbReference>
<keyword evidence="10" id="KW-1185">Reference proteome</keyword>
<dbReference type="InterPro" id="IPR036770">
    <property type="entry name" value="Ankyrin_rpt-contain_sf"/>
</dbReference>
<dbReference type="EMBL" id="CATQJL010000223">
    <property type="protein sequence ID" value="CAJ0597923.1"/>
    <property type="molecule type" value="Genomic_DNA"/>
</dbReference>
<dbReference type="Pfam" id="PF25520">
    <property type="entry name" value="AAA_lid_TANC1"/>
    <property type="match status" value="1"/>
</dbReference>
<dbReference type="Gene3D" id="3.40.50.300">
    <property type="entry name" value="P-loop containing nucleotide triphosphate hydrolases"/>
    <property type="match status" value="1"/>
</dbReference>
<dbReference type="SUPFAM" id="SSF48403">
    <property type="entry name" value="Ankyrin repeat"/>
    <property type="match status" value="2"/>
</dbReference>
<accession>A0AA36GTM9</accession>
<dbReference type="InterPro" id="IPR011990">
    <property type="entry name" value="TPR-like_helical_dom_sf"/>
</dbReference>
<gene>
    <name evidence="9" type="ORF">CYNAS_LOCUS9906</name>
</gene>
<organism evidence="9 10">
    <name type="scientific">Cylicocyclus nassatus</name>
    <name type="common">Nematode worm</name>
    <dbReference type="NCBI Taxonomy" id="53992"/>
    <lineage>
        <taxon>Eukaryota</taxon>
        <taxon>Metazoa</taxon>
        <taxon>Ecdysozoa</taxon>
        <taxon>Nematoda</taxon>
        <taxon>Chromadorea</taxon>
        <taxon>Rhabditida</taxon>
        <taxon>Rhabditina</taxon>
        <taxon>Rhabditomorpha</taxon>
        <taxon>Strongyloidea</taxon>
        <taxon>Strongylidae</taxon>
        <taxon>Cylicocyclus</taxon>
    </lineage>
</organism>
<evidence type="ECO:0000256" key="2">
    <source>
        <dbReference type="ARBA" id="ARBA00022737"/>
    </source>
</evidence>
<feature type="repeat" description="ANK" evidence="6">
    <location>
        <begin position="1006"/>
        <end position="1038"/>
    </location>
</feature>
<protein>
    <recommendedName>
        <fullName evidence="11">Rolling pebbles</fullName>
    </recommendedName>
</protein>
<dbReference type="SMART" id="SM00248">
    <property type="entry name" value="ANK"/>
    <property type="match status" value="8"/>
</dbReference>